<feature type="region of interest" description="Disordered" evidence="1">
    <location>
        <begin position="1"/>
        <end position="27"/>
    </location>
</feature>
<reference evidence="3" key="1">
    <citation type="submission" date="2023-06" db="EMBL/GenBank/DDBJ databases">
        <title>MT1 and MT2 Draft Genomes of Novel Species.</title>
        <authorList>
            <person name="Venkateswaran K."/>
        </authorList>
    </citation>
    <scope>NUCLEOTIDE SEQUENCE</scope>
    <source>
        <strain evidence="3">IIF3SC-B10</strain>
    </source>
</reference>
<comment type="caution">
    <text evidence="3">The sequence shown here is derived from an EMBL/GenBank/DDBJ whole genome shotgun (WGS) entry which is preliminary data.</text>
</comment>
<evidence type="ECO:0000259" key="2">
    <source>
        <dbReference type="Pfam" id="PF09860"/>
    </source>
</evidence>
<sequence length="175" mass="19074">MTTSSPTPEPMPKPTPEPAPGAPPSWQKVLSTLAGERARTLYARAVLGQPLDAAPKEVQRLVDAGLLTDDLHVNGQLFKAVLAAAAPGTPKGVDRFFREGRIDGLPRAGQDREDLLSHLAERLIPADEEISEPEVNRLLATVTHDIPTLRRALVDYGYMERYPDGTGYRRVTEAS</sequence>
<accession>A0ABT8K5A4</accession>
<name>A0ABT8K5A4_9MICC</name>
<dbReference type="RefSeq" id="WP_301229842.1">
    <property type="nucleotide sequence ID" value="NZ_JAROCG010000002.1"/>
</dbReference>
<feature type="domain" description="DUF2087" evidence="2">
    <location>
        <begin position="101"/>
        <end position="170"/>
    </location>
</feature>
<proteinExistence type="predicted"/>
<evidence type="ECO:0000313" key="3">
    <source>
        <dbReference type="EMBL" id="MDN4612640.1"/>
    </source>
</evidence>
<protein>
    <submittedName>
        <fullName evidence="3">DUF2087 domain-containing protein</fullName>
    </submittedName>
</protein>
<dbReference type="EMBL" id="JAROCG010000002">
    <property type="protein sequence ID" value="MDN4612640.1"/>
    <property type="molecule type" value="Genomic_DNA"/>
</dbReference>
<dbReference type="InterPro" id="IPR018656">
    <property type="entry name" value="DUF2087"/>
</dbReference>
<evidence type="ECO:0000313" key="4">
    <source>
        <dbReference type="Proteomes" id="UP001174209"/>
    </source>
</evidence>
<evidence type="ECO:0000256" key="1">
    <source>
        <dbReference type="SAM" id="MobiDB-lite"/>
    </source>
</evidence>
<feature type="compositionally biased region" description="Pro residues" evidence="1">
    <location>
        <begin position="7"/>
        <end position="23"/>
    </location>
</feature>
<keyword evidence="4" id="KW-1185">Reference proteome</keyword>
<dbReference type="Pfam" id="PF09860">
    <property type="entry name" value="DUF2087"/>
    <property type="match status" value="1"/>
</dbReference>
<gene>
    <name evidence="3" type="ORF">P5G52_17360</name>
</gene>
<organism evidence="3 4">
    <name type="scientific">Arthrobacter burdickii</name>
    <dbReference type="NCBI Taxonomy" id="3035920"/>
    <lineage>
        <taxon>Bacteria</taxon>
        <taxon>Bacillati</taxon>
        <taxon>Actinomycetota</taxon>
        <taxon>Actinomycetes</taxon>
        <taxon>Micrococcales</taxon>
        <taxon>Micrococcaceae</taxon>
        <taxon>Arthrobacter</taxon>
    </lineage>
</organism>
<dbReference type="Proteomes" id="UP001174209">
    <property type="component" value="Unassembled WGS sequence"/>
</dbReference>